<evidence type="ECO:0000313" key="2">
    <source>
        <dbReference type="EMBL" id="CAF9929087.1"/>
    </source>
</evidence>
<gene>
    <name evidence="2" type="ORF">ALECFALPRED_004245</name>
</gene>
<dbReference type="EMBL" id="CAJPDR010000262">
    <property type="protein sequence ID" value="CAF9929087.1"/>
    <property type="molecule type" value="Genomic_DNA"/>
</dbReference>
<dbReference type="Proteomes" id="UP000664203">
    <property type="component" value="Unassembled WGS sequence"/>
</dbReference>
<organism evidence="2 3">
    <name type="scientific">Alectoria fallacina</name>
    <dbReference type="NCBI Taxonomy" id="1903189"/>
    <lineage>
        <taxon>Eukaryota</taxon>
        <taxon>Fungi</taxon>
        <taxon>Dikarya</taxon>
        <taxon>Ascomycota</taxon>
        <taxon>Pezizomycotina</taxon>
        <taxon>Lecanoromycetes</taxon>
        <taxon>OSLEUM clade</taxon>
        <taxon>Lecanoromycetidae</taxon>
        <taxon>Lecanorales</taxon>
        <taxon>Lecanorineae</taxon>
        <taxon>Parmeliaceae</taxon>
        <taxon>Alectoria</taxon>
    </lineage>
</organism>
<proteinExistence type="predicted"/>
<name>A0A8H3FU13_9LECA</name>
<keyword evidence="3" id="KW-1185">Reference proteome</keyword>
<protein>
    <submittedName>
        <fullName evidence="2">Uncharacterized protein</fullName>
    </submittedName>
</protein>
<reference evidence="2" key="1">
    <citation type="submission" date="2021-03" db="EMBL/GenBank/DDBJ databases">
        <authorList>
            <person name="Tagirdzhanova G."/>
        </authorList>
    </citation>
    <scope>NUCLEOTIDE SEQUENCE</scope>
</reference>
<evidence type="ECO:0000256" key="1">
    <source>
        <dbReference type="SAM" id="SignalP"/>
    </source>
</evidence>
<accession>A0A8H3FU13</accession>
<comment type="caution">
    <text evidence="2">The sequence shown here is derived from an EMBL/GenBank/DDBJ whole genome shotgun (WGS) entry which is preliminary data.</text>
</comment>
<evidence type="ECO:0000313" key="3">
    <source>
        <dbReference type="Proteomes" id="UP000664203"/>
    </source>
</evidence>
<sequence>MFTSQLLLLGLRMSFGTGLAIGTLPNTSGSSQIMPEIPSILITNGSSQHSFNATLGDPPDPYDVLWAQNRYLTTFRSYAEPSLPYGSLRAFVDQAISSLNDLKQANHAELNDPIPSGEFRYQSGMFSPMTICFHLELDPPGATPLTYYETGGVIASLGPYMRKWRSQAPASANLELWKGEGAVSEQKAAGYISGFPKAVDQ</sequence>
<feature type="signal peptide" evidence="1">
    <location>
        <begin position="1"/>
        <end position="18"/>
    </location>
</feature>
<keyword evidence="1" id="KW-0732">Signal</keyword>
<feature type="chain" id="PRO_5034149817" evidence="1">
    <location>
        <begin position="19"/>
        <end position="201"/>
    </location>
</feature>
<dbReference type="AlphaFoldDB" id="A0A8H3FU13"/>
<dbReference type="OrthoDB" id="5296691at2759"/>